<keyword evidence="9" id="KW-0902">Two-component regulatory system</keyword>
<sequence>MVRSHSSSPFALFRAPGLFVRLGWLIVLQGFFVFAGLALILFQPEESAVPANPQQETRHWLNDLGQRLADVGAQPVAPHIGRVAITSGHGDSLSSAGLIAVRPDGGLKCIANVDQAGVVVSSAQVPLVTGTFDQNLARVVAAQPPGFAILSIENSSTSTFYGRPESSRPEPMVFVAVVNHDYVISERGHLAYVVFILFLASTLVSLLTAYLLVKKVRDPLSRLSAGLEKTSTGEPTPQAVASEDGELSGLADSANRIAKTLREKQEKINEYDNRLQVAHAELAESQRFLSTLIDNSPSCVIAASPEGAVLLYNQEAQRTFGYAPGEVLGRPLSKLVTLPPDWPTVHVMPEKHHCEVLCSRKGQQQFPAFLVAAPIPDEDGRPSACLYILRDITESRGFQEMMVRLDRYTTRGEMAGEIAHEINNYLAVLSGNIELMPLLMRKGDQEKITKKLEMMRGTCDKIAKFTDGLMDGGPDETTFYPHNVNQIVENVLAFLKPQNKFDRVEFRTDLETELPQVAVDAGQIQQLLVNLVNNAADALADRKEGAAVVVRSRRADQNGEPAVRVQVHDNGPGVVADKVHLLFNTRFTTKKRGHGIGLITCKKIIDLHHGSITYCPDNGALFSIVLPVSVTAERVAPQPGEQMPAAGIPSQV</sequence>
<feature type="domain" description="HAMP" evidence="15">
    <location>
        <begin position="214"/>
        <end position="266"/>
    </location>
</feature>
<dbReference type="Gene3D" id="6.10.340.10">
    <property type="match status" value="1"/>
</dbReference>
<gene>
    <name evidence="16" type="ORF">C3F09_00500</name>
</gene>
<dbReference type="EC" id="2.7.13.3" evidence="3"/>
<evidence type="ECO:0000256" key="3">
    <source>
        <dbReference type="ARBA" id="ARBA00012438"/>
    </source>
</evidence>
<dbReference type="NCBIfam" id="TIGR00229">
    <property type="entry name" value="sensory_box"/>
    <property type="match status" value="1"/>
</dbReference>
<dbReference type="PANTHER" id="PTHR43065:SF10">
    <property type="entry name" value="PEROXIDE STRESS-ACTIVATED HISTIDINE KINASE MAK3"/>
    <property type="match status" value="1"/>
</dbReference>
<evidence type="ECO:0000256" key="5">
    <source>
        <dbReference type="ARBA" id="ARBA00022679"/>
    </source>
</evidence>
<evidence type="ECO:0000313" key="16">
    <source>
        <dbReference type="EMBL" id="PWB76479.1"/>
    </source>
</evidence>
<dbReference type="InterPro" id="IPR004358">
    <property type="entry name" value="Sig_transdc_His_kin-like_C"/>
</dbReference>
<dbReference type="Gene3D" id="1.10.287.130">
    <property type="match status" value="1"/>
</dbReference>
<keyword evidence="6" id="KW-0547">Nucleotide-binding</keyword>
<accession>A0A855X4Z5</accession>
<evidence type="ECO:0000259" key="13">
    <source>
        <dbReference type="PROSITE" id="PS50109"/>
    </source>
</evidence>
<keyword evidence="8" id="KW-0067">ATP-binding</keyword>
<dbReference type="CDD" id="cd00082">
    <property type="entry name" value="HisKA"/>
    <property type="match status" value="1"/>
</dbReference>
<dbReference type="SUPFAM" id="SSF47384">
    <property type="entry name" value="Homodimeric domain of signal transducing histidine kinase"/>
    <property type="match status" value="1"/>
</dbReference>
<dbReference type="InterPro" id="IPR003660">
    <property type="entry name" value="HAMP_dom"/>
</dbReference>
<dbReference type="Pfam" id="PF13426">
    <property type="entry name" value="PAS_9"/>
    <property type="match status" value="1"/>
</dbReference>
<keyword evidence="4" id="KW-0597">Phosphoprotein</keyword>
<comment type="subcellular location">
    <subcellularLocation>
        <location evidence="2">Membrane</location>
    </subcellularLocation>
</comment>
<dbReference type="SUPFAM" id="SSF55785">
    <property type="entry name" value="PYP-like sensor domain (PAS domain)"/>
    <property type="match status" value="1"/>
</dbReference>
<protein>
    <recommendedName>
        <fullName evidence="3">histidine kinase</fullName>
        <ecNumber evidence="3">2.7.13.3</ecNumber>
    </recommendedName>
</protein>
<dbReference type="EMBL" id="PQAP01000001">
    <property type="protein sequence ID" value="PWB76479.1"/>
    <property type="molecule type" value="Genomic_DNA"/>
</dbReference>
<feature type="transmembrane region" description="Helical" evidence="12">
    <location>
        <begin position="190"/>
        <end position="213"/>
    </location>
</feature>
<dbReference type="InterPro" id="IPR005467">
    <property type="entry name" value="His_kinase_dom"/>
</dbReference>
<comment type="catalytic activity">
    <reaction evidence="1">
        <text>ATP + protein L-histidine = ADP + protein N-phospho-L-histidine.</text>
        <dbReference type="EC" id="2.7.13.3"/>
    </reaction>
</comment>
<dbReference type="InterPro" id="IPR003661">
    <property type="entry name" value="HisK_dim/P_dom"/>
</dbReference>
<dbReference type="AlphaFoldDB" id="A0A855X4Z5"/>
<feature type="transmembrane region" description="Helical" evidence="12">
    <location>
        <begin position="22"/>
        <end position="42"/>
    </location>
</feature>
<keyword evidence="7" id="KW-0418">Kinase</keyword>
<dbReference type="Proteomes" id="UP000250918">
    <property type="component" value="Unassembled WGS sequence"/>
</dbReference>
<feature type="coiled-coil region" evidence="10">
    <location>
        <begin position="254"/>
        <end position="281"/>
    </location>
</feature>
<dbReference type="PROSITE" id="PS50109">
    <property type="entry name" value="HIS_KIN"/>
    <property type="match status" value="1"/>
</dbReference>
<dbReference type="PROSITE" id="PS50885">
    <property type="entry name" value="HAMP"/>
    <property type="match status" value="1"/>
</dbReference>
<feature type="region of interest" description="Disordered" evidence="11">
    <location>
        <begin position="227"/>
        <end position="248"/>
    </location>
</feature>
<dbReference type="SUPFAM" id="SSF55874">
    <property type="entry name" value="ATPase domain of HSP90 chaperone/DNA topoisomerase II/histidine kinase"/>
    <property type="match status" value="1"/>
</dbReference>
<name>A0A855X4Z5_9BACT</name>
<dbReference type="GO" id="GO:0016020">
    <property type="term" value="C:membrane"/>
    <property type="evidence" value="ECO:0007669"/>
    <property type="project" value="UniProtKB-SubCell"/>
</dbReference>
<evidence type="ECO:0000256" key="9">
    <source>
        <dbReference type="ARBA" id="ARBA00023012"/>
    </source>
</evidence>
<evidence type="ECO:0000256" key="4">
    <source>
        <dbReference type="ARBA" id="ARBA00022553"/>
    </source>
</evidence>
<dbReference type="GO" id="GO:0000155">
    <property type="term" value="F:phosphorelay sensor kinase activity"/>
    <property type="evidence" value="ECO:0007669"/>
    <property type="project" value="InterPro"/>
</dbReference>
<evidence type="ECO:0000256" key="2">
    <source>
        <dbReference type="ARBA" id="ARBA00004370"/>
    </source>
</evidence>
<feature type="domain" description="Histidine kinase" evidence="13">
    <location>
        <begin position="417"/>
        <end position="630"/>
    </location>
</feature>
<dbReference type="SMART" id="SM00387">
    <property type="entry name" value="HATPase_c"/>
    <property type="match status" value="1"/>
</dbReference>
<proteinExistence type="predicted"/>
<dbReference type="InterPro" id="IPR000014">
    <property type="entry name" value="PAS"/>
</dbReference>
<evidence type="ECO:0000259" key="14">
    <source>
        <dbReference type="PROSITE" id="PS50112"/>
    </source>
</evidence>
<dbReference type="CDD" id="cd00130">
    <property type="entry name" value="PAS"/>
    <property type="match status" value="1"/>
</dbReference>
<evidence type="ECO:0000256" key="6">
    <source>
        <dbReference type="ARBA" id="ARBA00022741"/>
    </source>
</evidence>
<keyword evidence="12" id="KW-0812">Transmembrane</keyword>
<dbReference type="InterPro" id="IPR003594">
    <property type="entry name" value="HATPase_dom"/>
</dbReference>
<dbReference type="Gene3D" id="3.30.565.10">
    <property type="entry name" value="Histidine kinase-like ATPase, C-terminal domain"/>
    <property type="match status" value="1"/>
</dbReference>
<evidence type="ECO:0000256" key="1">
    <source>
        <dbReference type="ARBA" id="ARBA00000085"/>
    </source>
</evidence>
<dbReference type="PANTHER" id="PTHR43065">
    <property type="entry name" value="SENSOR HISTIDINE KINASE"/>
    <property type="match status" value="1"/>
</dbReference>
<evidence type="ECO:0000256" key="10">
    <source>
        <dbReference type="SAM" id="Coils"/>
    </source>
</evidence>
<dbReference type="SMART" id="SM00091">
    <property type="entry name" value="PAS"/>
    <property type="match status" value="1"/>
</dbReference>
<dbReference type="InterPro" id="IPR035965">
    <property type="entry name" value="PAS-like_dom_sf"/>
</dbReference>
<dbReference type="SMART" id="SM00086">
    <property type="entry name" value="PAC"/>
    <property type="match status" value="1"/>
</dbReference>
<dbReference type="InterPro" id="IPR036890">
    <property type="entry name" value="HATPase_C_sf"/>
</dbReference>
<dbReference type="InterPro" id="IPR036097">
    <property type="entry name" value="HisK_dim/P_sf"/>
</dbReference>
<evidence type="ECO:0000256" key="8">
    <source>
        <dbReference type="ARBA" id="ARBA00022840"/>
    </source>
</evidence>
<evidence type="ECO:0000313" key="17">
    <source>
        <dbReference type="Proteomes" id="UP000250918"/>
    </source>
</evidence>
<reference evidence="16 17" key="1">
    <citation type="journal article" date="2018" name="ISME J.">
        <title>A methanotrophic archaeon couples anaerobic oxidation of methane to Fe(III) reduction.</title>
        <authorList>
            <person name="Cai C."/>
            <person name="Leu A.O."/>
            <person name="Xie G.J."/>
            <person name="Guo J."/>
            <person name="Feng Y."/>
            <person name="Zhao J.X."/>
            <person name="Tyson G.W."/>
            <person name="Yuan Z."/>
            <person name="Hu S."/>
        </authorList>
    </citation>
    <scope>NUCLEOTIDE SEQUENCE [LARGE SCALE GENOMIC DNA]</scope>
    <source>
        <strain evidence="16">FeB_12</strain>
    </source>
</reference>
<keyword evidence="10" id="KW-0175">Coiled coil</keyword>
<evidence type="ECO:0000256" key="7">
    <source>
        <dbReference type="ARBA" id="ARBA00022777"/>
    </source>
</evidence>
<comment type="caution">
    <text evidence="16">The sequence shown here is derived from an EMBL/GenBank/DDBJ whole genome shotgun (WGS) entry which is preliminary data.</text>
</comment>
<evidence type="ECO:0000259" key="15">
    <source>
        <dbReference type="PROSITE" id="PS50885"/>
    </source>
</evidence>
<evidence type="ECO:0000256" key="11">
    <source>
        <dbReference type="SAM" id="MobiDB-lite"/>
    </source>
</evidence>
<feature type="domain" description="PAS" evidence="14">
    <location>
        <begin position="285"/>
        <end position="341"/>
    </location>
</feature>
<dbReference type="PROSITE" id="PS50112">
    <property type="entry name" value="PAS"/>
    <property type="match status" value="1"/>
</dbReference>
<organism evidence="16 17">
    <name type="scientific">candidate division GN15 bacterium</name>
    <dbReference type="NCBI Taxonomy" id="2072418"/>
    <lineage>
        <taxon>Bacteria</taxon>
        <taxon>candidate division GN15</taxon>
    </lineage>
</organism>
<keyword evidence="12" id="KW-1133">Transmembrane helix</keyword>
<dbReference type="PRINTS" id="PR00344">
    <property type="entry name" value="BCTRLSENSOR"/>
</dbReference>
<evidence type="ECO:0000256" key="12">
    <source>
        <dbReference type="SAM" id="Phobius"/>
    </source>
</evidence>
<keyword evidence="5" id="KW-0808">Transferase</keyword>
<dbReference type="Pfam" id="PF02518">
    <property type="entry name" value="HATPase_c"/>
    <property type="match status" value="1"/>
</dbReference>
<dbReference type="InterPro" id="IPR001610">
    <property type="entry name" value="PAC"/>
</dbReference>
<keyword evidence="12" id="KW-0472">Membrane</keyword>
<dbReference type="GO" id="GO:0005524">
    <property type="term" value="F:ATP binding"/>
    <property type="evidence" value="ECO:0007669"/>
    <property type="project" value="UniProtKB-KW"/>
</dbReference>
<dbReference type="Gene3D" id="3.30.450.20">
    <property type="entry name" value="PAS domain"/>
    <property type="match status" value="1"/>
</dbReference>